<dbReference type="SUPFAM" id="SSF50182">
    <property type="entry name" value="Sm-like ribonucleoproteins"/>
    <property type="match status" value="1"/>
</dbReference>
<dbReference type="SUPFAM" id="SSF82689">
    <property type="entry name" value="Mechanosensitive channel protein MscS (YggB), C-terminal domain"/>
    <property type="match status" value="1"/>
</dbReference>
<comment type="function">
    <text evidence="7">Mechanosensitive channel that participates in the regulation of osmotic pressure changes within the cell, opening in response to stretch forces in the membrane lipid bilayer, without the need for other proteins. Contributes to normal resistance to hypoosmotic shock. Forms an ion channel of 1.0 nanosiemens conductance with a slight preference for anions.</text>
</comment>
<dbReference type="InterPro" id="IPR045275">
    <property type="entry name" value="MscS_archaea/bacteria_type"/>
</dbReference>
<evidence type="ECO:0000256" key="6">
    <source>
        <dbReference type="ARBA" id="ARBA00023136"/>
    </source>
</evidence>
<dbReference type="GO" id="GO:0005886">
    <property type="term" value="C:plasma membrane"/>
    <property type="evidence" value="ECO:0007669"/>
    <property type="project" value="UniProtKB-SubCell"/>
</dbReference>
<keyword evidence="7" id="KW-0406">Ion transport</keyword>
<accession>A0A1Y5Q2Z0</accession>
<dbReference type="InterPro" id="IPR010920">
    <property type="entry name" value="LSM_dom_sf"/>
</dbReference>
<keyword evidence="6 7" id="KW-0472">Membrane</keyword>
<proteinExistence type="inferred from homology"/>
<evidence type="ECO:0000256" key="1">
    <source>
        <dbReference type="ARBA" id="ARBA00004651"/>
    </source>
</evidence>
<comment type="caution">
    <text evidence="7">Lacks conserved residue(s) required for the propagation of feature annotation.</text>
</comment>
<dbReference type="InterPro" id="IPR049278">
    <property type="entry name" value="MS_channel_C"/>
</dbReference>
<evidence type="ECO:0000259" key="8">
    <source>
        <dbReference type="Pfam" id="PF00924"/>
    </source>
</evidence>
<dbReference type="Pfam" id="PF21082">
    <property type="entry name" value="MS_channel_3rd"/>
    <property type="match status" value="1"/>
</dbReference>
<dbReference type="Gene3D" id="1.10.287.1260">
    <property type="match status" value="1"/>
</dbReference>
<reference evidence="11" key="1">
    <citation type="submission" date="2016-03" db="EMBL/GenBank/DDBJ databases">
        <authorList>
            <person name="Ploux O."/>
        </authorList>
    </citation>
    <scope>NUCLEOTIDE SEQUENCE</scope>
    <source>
        <strain evidence="11">UC10</strain>
    </source>
</reference>
<dbReference type="SUPFAM" id="SSF82861">
    <property type="entry name" value="Mechanosensitive channel protein MscS (YggB), transmembrane region"/>
    <property type="match status" value="1"/>
</dbReference>
<keyword evidence="3" id="KW-1003">Cell membrane</keyword>
<feature type="domain" description="Mechanosensitive ion channel transmembrane helices 2/3" evidence="10">
    <location>
        <begin position="66"/>
        <end position="106"/>
    </location>
</feature>
<dbReference type="PANTHER" id="PTHR30221">
    <property type="entry name" value="SMALL-CONDUCTANCE MECHANOSENSITIVE CHANNEL"/>
    <property type="match status" value="1"/>
</dbReference>
<evidence type="ECO:0000256" key="3">
    <source>
        <dbReference type="ARBA" id="ARBA00022475"/>
    </source>
</evidence>
<comment type="subunit">
    <text evidence="7">Homoheptamer.</text>
</comment>
<comment type="similarity">
    <text evidence="2 7">Belongs to the MscS (TC 1.A.23) family.</text>
</comment>
<evidence type="ECO:0000256" key="7">
    <source>
        <dbReference type="RuleBase" id="RU369025"/>
    </source>
</evidence>
<dbReference type="InterPro" id="IPR006685">
    <property type="entry name" value="MscS_channel_2nd"/>
</dbReference>
<dbReference type="Pfam" id="PF21088">
    <property type="entry name" value="MS_channel_1st"/>
    <property type="match status" value="1"/>
</dbReference>
<evidence type="ECO:0000259" key="10">
    <source>
        <dbReference type="Pfam" id="PF21088"/>
    </source>
</evidence>
<evidence type="ECO:0000256" key="2">
    <source>
        <dbReference type="ARBA" id="ARBA00008017"/>
    </source>
</evidence>
<feature type="transmembrane region" description="Helical" evidence="7">
    <location>
        <begin position="20"/>
        <end position="41"/>
    </location>
</feature>
<name>A0A1Y5Q2Z0_9SPHN</name>
<dbReference type="Gene3D" id="3.30.70.100">
    <property type="match status" value="1"/>
</dbReference>
<keyword evidence="7" id="KW-0997">Cell inner membrane</keyword>
<keyword evidence="5 7" id="KW-1133">Transmembrane helix</keyword>
<sequence>MTVDIAPAVTPQLVNTAIVWGLQILYAGVILAAGLWLAFFISNAARRQAAKHPRIDETLGSFLALVIRYVIIAFVVIAVLQKFGVQTASLVAALGAGALAIGLALQGTLGNVASGIMIAFMRPYRIGDFVEVNGLEGQVVDLDLFFTQLETLDDKRIYVPNTQAVSNPIVNFSREGIRRCILLFGIGYDDDIDKAAKAVRDVLMADPRTRTEPPIWIGVDNLGEYSVDISVRAWTSIDDYFQYRADMLQWVKEAFDREGIDIPYPHGVEISKGEIELRMPPIKPPSQPQNI</sequence>
<feature type="domain" description="Mechanosensitive ion channel MscS" evidence="8">
    <location>
        <begin position="108"/>
        <end position="174"/>
    </location>
</feature>
<dbReference type="PANTHER" id="PTHR30221:SF1">
    <property type="entry name" value="SMALL-CONDUCTANCE MECHANOSENSITIVE CHANNEL"/>
    <property type="match status" value="1"/>
</dbReference>
<dbReference type="AlphaFoldDB" id="A0A1Y5Q2Z0"/>
<dbReference type="EMBL" id="LT598653">
    <property type="protein sequence ID" value="SBV33834.1"/>
    <property type="molecule type" value="Genomic_DNA"/>
</dbReference>
<dbReference type="Gene3D" id="2.30.30.60">
    <property type="match status" value="1"/>
</dbReference>
<evidence type="ECO:0000256" key="5">
    <source>
        <dbReference type="ARBA" id="ARBA00022989"/>
    </source>
</evidence>
<keyword evidence="4 7" id="KW-0812">Transmembrane</keyword>
<feature type="domain" description="Mechanosensitive ion channel MscS C-terminal" evidence="9">
    <location>
        <begin position="184"/>
        <end position="262"/>
    </location>
</feature>
<evidence type="ECO:0000259" key="9">
    <source>
        <dbReference type="Pfam" id="PF21082"/>
    </source>
</evidence>
<feature type="transmembrane region" description="Helical" evidence="7">
    <location>
        <begin position="92"/>
        <end position="120"/>
    </location>
</feature>
<dbReference type="InterPro" id="IPR011066">
    <property type="entry name" value="MscS_channel_C_sf"/>
</dbReference>
<gene>
    <name evidence="11" type="ORF">SPPYR_2714</name>
</gene>
<protein>
    <recommendedName>
        <fullName evidence="7">Small-conductance mechanosensitive channel</fullName>
    </recommendedName>
</protein>
<dbReference type="InterPro" id="IPR011014">
    <property type="entry name" value="MscS_channel_TM-2"/>
</dbReference>
<keyword evidence="7" id="KW-0407">Ion channel</keyword>
<comment type="subcellular location">
    <subcellularLocation>
        <location evidence="7">Cell inner membrane</location>
        <topology evidence="7">Multi-pass membrane protein</topology>
    </subcellularLocation>
    <subcellularLocation>
        <location evidence="1">Cell membrane</location>
        <topology evidence="1">Multi-pass membrane protein</topology>
    </subcellularLocation>
</comment>
<feature type="transmembrane region" description="Helical" evidence="7">
    <location>
        <begin position="62"/>
        <end position="80"/>
    </location>
</feature>
<dbReference type="KEGG" id="sphu:SPPYR_2714"/>
<organism evidence="11">
    <name type="scientific">uncultured Sphingopyxis sp</name>
    <dbReference type="NCBI Taxonomy" id="310581"/>
    <lineage>
        <taxon>Bacteria</taxon>
        <taxon>Pseudomonadati</taxon>
        <taxon>Pseudomonadota</taxon>
        <taxon>Alphaproteobacteria</taxon>
        <taxon>Sphingomonadales</taxon>
        <taxon>Sphingomonadaceae</taxon>
        <taxon>Sphingopyxis</taxon>
        <taxon>environmental samples</taxon>
    </lineage>
</organism>
<dbReference type="Pfam" id="PF00924">
    <property type="entry name" value="MS_channel_2nd"/>
    <property type="match status" value="1"/>
</dbReference>
<dbReference type="InterPro" id="IPR049142">
    <property type="entry name" value="MS_channel_1st"/>
</dbReference>
<evidence type="ECO:0000313" key="11">
    <source>
        <dbReference type="EMBL" id="SBV33834.1"/>
    </source>
</evidence>
<dbReference type="GO" id="GO:0008381">
    <property type="term" value="F:mechanosensitive monoatomic ion channel activity"/>
    <property type="evidence" value="ECO:0007669"/>
    <property type="project" value="InterPro"/>
</dbReference>
<dbReference type="InterPro" id="IPR023408">
    <property type="entry name" value="MscS_beta-dom_sf"/>
</dbReference>
<keyword evidence="7" id="KW-0813">Transport</keyword>
<evidence type="ECO:0000256" key="4">
    <source>
        <dbReference type="ARBA" id="ARBA00022692"/>
    </source>
</evidence>